<reference evidence="2" key="2">
    <citation type="submission" date="2019-10" db="EMBL/GenBank/DDBJ databases">
        <title>A de novo genome assembly of a pear dwarfing rootstock.</title>
        <authorList>
            <person name="Wang F."/>
            <person name="Wang J."/>
            <person name="Li S."/>
            <person name="Zhang Y."/>
            <person name="Fang M."/>
            <person name="Ma L."/>
            <person name="Zhao Y."/>
            <person name="Jiang S."/>
        </authorList>
    </citation>
    <scope>NUCLEOTIDE SEQUENCE [LARGE SCALE GENOMIC DNA]</scope>
</reference>
<dbReference type="AlphaFoldDB" id="A0A5N5FUJ2"/>
<comment type="caution">
    <text evidence="1">The sequence shown here is derived from an EMBL/GenBank/DDBJ whole genome shotgun (WGS) entry which is preliminary data.</text>
</comment>
<sequence>MAREDLEIQDKLGYTALYYTIIYYPERVEVAEGMVNKNHNLLTILPPRDGAPLVVVAQETTKAERMAAWIYILTPPETLKVSDTA</sequence>
<dbReference type="Proteomes" id="UP000327157">
    <property type="component" value="Chromosome 11"/>
</dbReference>
<accession>A0A5N5FUJ2</accession>
<reference evidence="1 2" key="1">
    <citation type="submission" date="2019-09" db="EMBL/GenBank/DDBJ databases">
        <authorList>
            <person name="Ou C."/>
        </authorList>
    </citation>
    <scope>NUCLEOTIDE SEQUENCE [LARGE SCALE GENOMIC DNA]</scope>
    <source>
        <strain evidence="1">S2</strain>
        <tissue evidence="1">Leaf</tissue>
    </source>
</reference>
<dbReference type="EMBL" id="SMOL01000559">
    <property type="protein sequence ID" value="KAB2606769.1"/>
    <property type="molecule type" value="Genomic_DNA"/>
</dbReference>
<gene>
    <name evidence="1" type="ORF">D8674_006486</name>
</gene>
<reference evidence="1 2" key="3">
    <citation type="submission" date="2019-11" db="EMBL/GenBank/DDBJ databases">
        <title>A de novo genome assembly of a pear dwarfing rootstock.</title>
        <authorList>
            <person name="Wang F."/>
            <person name="Wang J."/>
            <person name="Li S."/>
            <person name="Zhang Y."/>
            <person name="Fang M."/>
            <person name="Ma L."/>
            <person name="Zhao Y."/>
            <person name="Jiang S."/>
        </authorList>
    </citation>
    <scope>NUCLEOTIDE SEQUENCE [LARGE SCALE GENOMIC DNA]</scope>
    <source>
        <strain evidence="1">S2</strain>
        <tissue evidence="1">Leaf</tissue>
    </source>
</reference>
<organism evidence="1 2">
    <name type="scientific">Pyrus ussuriensis x Pyrus communis</name>
    <dbReference type="NCBI Taxonomy" id="2448454"/>
    <lineage>
        <taxon>Eukaryota</taxon>
        <taxon>Viridiplantae</taxon>
        <taxon>Streptophyta</taxon>
        <taxon>Embryophyta</taxon>
        <taxon>Tracheophyta</taxon>
        <taxon>Spermatophyta</taxon>
        <taxon>Magnoliopsida</taxon>
        <taxon>eudicotyledons</taxon>
        <taxon>Gunneridae</taxon>
        <taxon>Pentapetalae</taxon>
        <taxon>rosids</taxon>
        <taxon>fabids</taxon>
        <taxon>Rosales</taxon>
        <taxon>Rosaceae</taxon>
        <taxon>Amygdaloideae</taxon>
        <taxon>Maleae</taxon>
        <taxon>Pyrus</taxon>
    </lineage>
</organism>
<name>A0A5N5FUJ2_9ROSA</name>
<protein>
    <submittedName>
        <fullName evidence="1">Uncharacterized protein</fullName>
    </submittedName>
</protein>
<evidence type="ECO:0000313" key="1">
    <source>
        <dbReference type="EMBL" id="KAB2606769.1"/>
    </source>
</evidence>
<evidence type="ECO:0000313" key="2">
    <source>
        <dbReference type="Proteomes" id="UP000327157"/>
    </source>
</evidence>
<keyword evidence="2" id="KW-1185">Reference proteome</keyword>
<dbReference type="OrthoDB" id="1880601at2759"/>
<proteinExistence type="predicted"/>